<dbReference type="PANTHER" id="PTHR43065:SF46">
    <property type="entry name" value="C4-DICARBOXYLATE TRANSPORT SENSOR PROTEIN DCTB"/>
    <property type="match status" value="1"/>
</dbReference>
<keyword evidence="15" id="KW-1185">Reference proteome</keyword>
<evidence type="ECO:0000256" key="6">
    <source>
        <dbReference type="ARBA" id="ARBA00022777"/>
    </source>
</evidence>
<sequence>MILVAGDLPIEITAGWPLTSRPGRGSALRAAPDPETLYRELDRHHPSFIFCLPERSSLRVEVILDIRDRLAPDVPVIFASVAEAEAVARANESSVTSTDPAAPPHCAVHSLSSASAALRAARQATAKPHHRDARLNSFLDHVPMAVLTIDPERRIRLFNKGAEKIFGYEETEVLGQDMNMLIPEGKRARHDAHVARFKRSAEDMRFMGERSGVTALRKDGTVFHAEAAVSKVLLGAKPHFSVFLTDATRQWEADAARRRSEAALARAQRVAQIGSWEFDPGRGALEWSEEMVRIHGVPGDPEAPDIEDFLRNVHAEDRDRFRRLVDGALHRAEPFQTEIRMQPEGAAAEVVDARADIQADEHGDGREHIVGTSQVITARKEAEARFRAEQETLRLVTELTTDNIWEWDIQDDAWQLEKGRSAGPDQDRPGAALDFDAVMAMIHPEDRESVETGLRLAVQGDVENWQAEYRSVGRDGSIREFENRATIIRNASGKAERLVGGLSDVTEFRRLDRQFHEAQKLDTIGQLTGGLAHDFNNLLTIILGSADLLMQSLTDGRERDQLASVIDAAERAASLTDGLLAYSRRQPLEPETVDLNLLLESSFQLLRRGIEEGIRIDYHLKASPSVVSLDRDRLQSSLLNLAINASHAIGERGQITIETSNAVLDAAYAQRHTEVVPGSYVVLSVSDNGCGMSPDVLAQAFDPFFTMKGSGVGTGLGLSSVYGFVKQSGGHAKIYSEVGHGTTVKLYLPGNEGEAADRDVPKPPESVMAQGERVLVVEDDDDLRRHVVAQMERMGYTVIAAADARAALDTLEARDDIALLFTDVVMPGEMNGAELARHVQTHWPDVKILFTSGYTENAIIHDGRLDKGVNLISKPYRFIDLAVRLRKVLESA</sequence>
<dbReference type="PROSITE" id="PS50113">
    <property type="entry name" value="PAC"/>
    <property type="match status" value="1"/>
</dbReference>
<dbReference type="CDD" id="cd00130">
    <property type="entry name" value="PAS"/>
    <property type="match status" value="1"/>
</dbReference>
<dbReference type="Gene3D" id="1.10.287.130">
    <property type="match status" value="1"/>
</dbReference>
<feature type="domain" description="Response regulatory" evidence="11">
    <location>
        <begin position="773"/>
        <end position="889"/>
    </location>
</feature>
<dbReference type="InterPro" id="IPR011006">
    <property type="entry name" value="CheY-like_superfamily"/>
</dbReference>
<evidence type="ECO:0000256" key="1">
    <source>
        <dbReference type="ARBA" id="ARBA00000085"/>
    </source>
</evidence>
<dbReference type="Pfam" id="PF08447">
    <property type="entry name" value="PAS_3"/>
    <property type="match status" value="1"/>
</dbReference>
<dbReference type="InterPro" id="IPR003594">
    <property type="entry name" value="HATPase_dom"/>
</dbReference>
<evidence type="ECO:0000259" key="10">
    <source>
        <dbReference type="PROSITE" id="PS50109"/>
    </source>
</evidence>
<dbReference type="InterPro" id="IPR013655">
    <property type="entry name" value="PAS_fold_3"/>
</dbReference>
<dbReference type="PROSITE" id="PS50110">
    <property type="entry name" value="RESPONSE_REGULATORY"/>
    <property type="match status" value="1"/>
</dbReference>
<evidence type="ECO:0000313" key="14">
    <source>
        <dbReference type="EMBL" id="MFB9151702.1"/>
    </source>
</evidence>
<dbReference type="Pfam" id="PF00072">
    <property type="entry name" value="Response_reg"/>
    <property type="match status" value="1"/>
</dbReference>
<dbReference type="PANTHER" id="PTHR43065">
    <property type="entry name" value="SENSOR HISTIDINE KINASE"/>
    <property type="match status" value="1"/>
</dbReference>
<keyword evidence="5" id="KW-0547">Nucleotide-binding</keyword>
<dbReference type="Pfam" id="PF00989">
    <property type="entry name" value="PAS"/>
    <property type="match status" value="1"/>
</dbReference>
<comment type="catalytic activity">
    <reaction evidence="1">
        <text>ATP + protein L-histidine = ADP + protein N-phospho-L-histidine.</text>
        <dbReference type="EC" id="2.7.13.3"/>
    </reaction>
</comment>
<dbReference type="PRINTS" id="PR00344">
    <property type="entry name" value="BCTRLSENSOR"/>
</dbReference>
<proteinExistence type="predicted"/>
<evidence type="ECO:0000256" key="8">
    <source>
        <dbReference type="ARBA" id="ARBA00023012"/>
    </source>
</evidence>
<dbReference type="InterPro" id="IPR036097">
    <property type="entry name" value="HisK_dim/P_sf"/>
</dbReference>
<evidence type="ECO:0000256" key="2">
    <source>
        <dbReference type="ARBA" id="ARBA00012438"/>
    </source>
</evidence>
<dbReference type="InterPro" id="IPR013767">
    <property type="entry name" value="PAS_fold"/>
</dbReference>
<protein>
    <recommendedName>
        <fullName evidence="2">histidine kinase</fullName>
        <ecNumber evidence="2">2.7.13.3</ecNumber>
    </recommendedName>
</protein>
<dbReference type="InterPro" id="IPR001610">
    <property type="entry name" value="PAC"/>
</dbReference>
<organism evidence="14 15">
    <name type="scientific">Roseovarius ramblicola</name>
    <dbReference type="NCBI Taxonomy" id="2022336"/>
    <lineage>
        <taxon>Bacteria</taxon>
        <taxon>Pseudomonadati</taxon>
        <taxon>Pseudomonadota</taxon>
        <taxon>Alphaproteobacteria</taxon>
        <taxon>Rhodobacterales</taxon>
        <taxon>Roseobacteraceae</taxon>
        <taxon>Roseovarius</taxon>
    </lineage>
</organism>
<dbReference type="RefSeq" id="WP_377071340.1">
    <property type="nucleotide sequence ID" value="NZ_JBHMEC010000040.1"/>
</dbReference>
<dbReference type="InterPro" id="IPR001789">
    <property type="entry name" value="Sig_transdc_resp-reg_receiver"/>
</dbReference>
<dbReference type="SMART" id="SM00086">
    <property type="entry name" value="PAC"/>
    <property type="match status" value="3"/>
</dbReference>
<name>A0ABV5I528_9RHOB</name>
<evidence type="ECO:0000259" key="11">
    <source>
        <dbReference type="PROSITE" id="PS50110"/>
    </source>
</evidence>
<feature type="domain" description="PAC" evidence="13">
    <location>
        <begin position="465"/>
        <end position="517"/>
    </location>
</feature>
<gene>
    <name evidence="14" type="ORF">ACFFU4_18290</name>
</gene>
<dbReference type="SMART" id="SM00091">
    <property type="entry name" value="PAS"/>
    <property type="match status" value="2"/>
</dbReference>
<keyword evidence="8" id="KW-0902">Two-component regulatory system</keyword>
<dbReference type="SMART" id="SM00387">
    <property type="entry name" value="HATPase_c"/>
    <property type="match status" value="1"/>
</dbReference>
<evidence type="ECO:0000256" key="7">
    <source>
        <dbReference type="ARBA" id="ARBA00022840"/>
    </source>
</evidence>
<dbReference type="SUPFAM" id="SSF55785">
    <property type="entry name" value="PYP-like sensor domain (PAS domain)"/>
    <property type="match status" value="3"/>
</dbReference>
<dbReference type="Gene3D" id="3.30.565.10">
    <property type="entry name" value="Histidine kinase-like ATPase, C-terminal domain"/>
    <property type="match status" value="1"/>
</dbReference>
<dbReference type="Pfam" id="PF00512">
    <property type="entry name" value="HisKA"/>
    <property type="match status" value="1"/>
</dbReference>
<dbReference type="EC" id="2.7.13.3" evidence="2"/>
<dbReference type="SMART" id="SM00388">
    <property type="entry name" value="HisKA"/>
    <property type="match status" value="1"/>
</dbReference>
<evidence type="ECO:0000256" key="5">
    <source>
        <dbReference type="ARBA" id="ARBA00022741"/>
    </source>
</evidence>
<keyword evidence="7" id="KW-0067">ATP-binding</keyword>
<feature type="domain" description="PAS" evidence="12">
    <location>
        <begin position="131"/>
        <end position="184"/>
    </location>
</feature>
<dbReference type="EMBL" id="JBHMEC010000040">
    <property type="protein sequence ID" value="MFB9151702.1"/>
    <property type="molecule type" value="Genomic_DNA"/>
</dbReference>
<dbReference type="InterPro" id="IPR005467">
    <property type="entry name" value="His_kinase_dom"/>
</dbReference>
<comment type="caution">
    <text evidence="14">The sequence shown here is derived from an EMBL/GenBank/DDBJ whole genome shotgun (WGS) entry which is preliminary data.</text>
</comment>
<dbReference type="InterPro" id="IPR000014">
    <property type="entry name" value="PAS"/>
</dbReference>
<evidence type="ECO:0000259" key="12">
    <source>
        <dbReference type="PROSITE" id="PS50112"/>
    </source>
</evidence>
<accession>A0ABV5I528</accession>
<dbReference type="NCBIfam" id="TIGR00229">
    <property type="entry name" value="sensory_box"/>
    <property type="match status" value="1"/>
</dbReference>
<evidence type="ECO:0000259" key="13">
    <source>
        <dbReference type="PROSITE" id="PS50113"/>
    </source>
</evidence>
<evidence type="ECO:0000256" key="4">
    <source>
        <dbReference type="ARBA" id="ARBA00022679"/>
    </source>
</evidence>
<dbReference type="SUPFAM" id="SSF47384">
    <property type="entry name" value="Homodimeric domain of signal transducing histidine kinase"/>
    <property type="match status" value="1"/>
</dbReference>
<dbReference type="InterPro" id="IPR004358">
    <property type="entry name" value="Sig_transdc_His_kin-like_C"/>
</dbReference>
<dbReference type="InterPro" id="IPR035965">
    <property type="entry name" value="PAS-like_dom_sf"/>
</dbReference>
<keyword evidence="3 9" id="KW-0597">Phosphoprotein</keyword>
<dbReference type="SUPFAM" id="SSF55874">
    <property type="entry name" value="ATPase domain of HSP90 chaperone/DNA topoisomerase II/histidine kinase"/>
    <property type="match status" value="1"/>
</dbReference>
<evidence type="ECO:0000313" key="15">
    <source>
        <dbReference type="Proteomes" id="UP001589670"/>
    </source>
</evidence>
<keyword evidence="4" id="KW-0808">Transferase</keyword>
<dbReference type="Proteomes" id="UP001589670">
    <property type="component" value="Unassembled WGS sequence"/>
</dbReference>
<evidence type="ECO:0000256" key="3">
    <source>
        <dbReference type="ARBA" id="ARBA00022553"/>
    </source>
</evidence>
<keyword evidence="6" id="KW-0418">Kinase</keyword>
<reference evidence="14 15" key="1">
    <citation type="submission" date="2024-09" db="EMBL/GenBank/DDBJ databases">
        <authorList>
            <person name="Sun Q."/>
            <person name="Mori K."/>
        </authorList>
    </citation>
    <scope>NUCLEOTIDE SEQUENCE [LARGE SCALE GENOMIC DNA]</scope>
    <source>
        <strain evidence="14 15">CECT 9424</strain>
    </source>
</reference>
<dbReference type="PROSITE" id="PS50112">
    <property type="entry name" value="PAS"/>
    <property type="match status" value="1"/>
</dbReference>
<feature type="domain" description="Histidine kinase" evidence="10">
    <location>
        <begin position="530"/>
        <end position="752"/>
    </location>
</feature>
<dbReference type="SMART" id="SM00448">
    <property type="entry name" value="REC"/>
    <property type="match status" value="1"/>
</dbReference>
<dbReference type="CDD" id="cd00082">
    <property type="entry name" value="HisKA"/>
    <property type="match status" value="1"/>
</dbReference>
<feature type="modified residue" description="4-aspartylphosphate" evidence="9">
    <location>
        <position position="823"/>
    </location>
</feature>
<dbReference type="SUPFAM" id="SSF52172">
    <property type="entry name" value="CheY-like"/>
    <property type="match status" value="1"/>
</dbReference>
<dbReference type="Gene3D" id="3.40.50.2300">
    <property type="match status" value="1"/>
</dbReference>
<dbReference type="PROSITE" id="PS50109">
    <property type="entry name" value="HIS_KIN"/>
    <property type="match status" value="1"/>
</dbReference>
<dbReference type="InterPro" id="IPR000700">
    <property type="entry name" value="PAS-assoc_C"/>
</dbReference>
<evidence type="ECO:0000256" key="9">
    <source>
        <dbReference type="PROSITE-ProRule" id="PRU00169"/>
    </source>
</evidence>
<dbReference type="InterPro" id="IPR036890">
    <property type="entry name" value="HATPase_C_sf"/>
</dbReference>
<dbReference type="InterPro" id="IPR003661">
    <property type="entry name" value="HisK_dim/P_dom"/>
</dbReference>
<dbReference type="Pfam" id="PF02518">
    <property type="entry name" value="HATPase_c"/>
    <property type="match status" value="1"/>
</dbReference>
<dbReference type="Gene3D" id="3.30.450.20">
    <property type="entry name" value="PAS domain"/>
    <property type="match status" value="3"/>
</dbReference>